<evidence type="ECO:0000256" key="6">
    <source>
        <dbReference type="ARBA" id="ARBA00025321"/>
    </source>
</evidence>
<evidence type="ECO:0000256" key="2">
    <source>
        <dbReference type="ARBA" id="ARBA00010270"/>
    </source>
</evidence>
<organism evidence="9 10">
    <name type="scientific">Kaistia terrae</name>
    <dbReference type="NCBI Taxonomy" id="537017"/>
    <lineage>
        <taxon>Bacteria</taxon>
        <taxon>Pseudomonadati</taxon>
        <taxon>Pseudomonadota</taxon>
        <taxon>Alphaproteobacteria</taxon>
        <taxon>Hyphomicrobiales</taxon>
        <taxon>Kaistiaceae</taxon>
        <taxon>Kaistia</taxon>
    </lineage>
</organism>
<comment type="function">
    <text evidence="6">Has immunoglobulin-binding and hemagglutination properties, and can bind to mannose. Essential for virulence. May be involved in LPS biosynthesis or polysaccharide transport.</text>
</comment>
<evidence type="ECO:0000313" key="10">
    <source>
        <dbReference type="Proteomes" id="UP001596150"/>
    </source>
</evidence>
<evidence type="ECO:0000256" key="5">
    <source>
        <dbReference type="ARBA" id="ARBA00022734"/>
    </source>
</evidence>
<gene>
    <name evidence="9" type="ORF">ACFPP9_18430</name>
</gene>
<evidence type="ECO:0000313" key="9">
    <source>
        <dbReference type="EMBL" id="MFC5517761.1"/>
    </source>
</evidence>
<keyword evidence="10" id="KW-1185">Reference proteome</keyword>
<sequence>MGLSRISSAAMALVFAATALPAQAAPLLRVDPGANQSSNVIQIQDRRCPPQGCRPGDRPGRPNHGGPNRPGNGGPNHGGPGWGGNGGPGHGGPNWNRPNNRPGYWNGHRGYNGPRNGYRRGNDGFWYPLAAFGVGALIGGAIANQPREVAPPSLSFEHLRWCEDRYRSFRASDNTFQPNEGPRRACVSPYY</sequence>
<dbReference type="EMBL" id="JBHSML010000012">
    <property type="protein sequence ID" value="MFC5517761.1"/>
    <property type="molecule type" value="Genomic_DNA"/>
</dbReference>
<keyword evidence="4" id="KW-1003">Cell membrane</keyword>
<protein>
    <recommendedName>
        <fullName evidence="3">Lectin-like protein BA14k</fullName>
    </recommendedName>
</protein>
<name>A0ABW0PYQ8_9HYPH</name>
<evidence type="ECO:0000256" key="7">
    <source>
        <dbReference type="SAM" id="MobiDB-lite"/>
    </source>
</evidence>
<feature type="compositionally biased region" description="Gly residues" evidence="7">
    <location>
        <begin position="71"/>
        <end position="92"/>
    </location>
</feature>
<dbReference type="InterPro" id="IPR012413">
    <property type="entry name" value="BA14K"/>
</dbReference>
<dbReference type="RefSeq" id="WP_266345156.1">
    <property type="nucleotide sequence ID" value="NZ_JAPKNH010000007.1"/>
</dbReference>
<dbReference type="Proteomes" id="UP001596150">
    <property type="component" value="Unassembled WGS sequence"/>
</dbReference>
<comment type="subcellular location">
    <subcellularLocation>
        <location evidence="1">Membrane</location>
        <topology evidence="1">Single-pass membrane protein</topology>
    </subcellularLocation>
</comment>
<feature type="region of interest" description="Disordered" evidence="7">
    <location>
        <begin position="39"/>
        <end position="101"/>
    </location>
</feature>
<evidence type="ECO:0000256" key="3">
    <source>
        <dbReference type="ARBA" id="ARBA00020552"/>
    </source>
</evidence>
<comment type="caution">
    <text evidence="9">The sequence shown here is derived from an EMBL/GenBank/DDBJ whole genome shotgun (WGS) entry which is preliminary data.</text>
</comment>
<feature type="chain" id="PRO_5047540141" description="Lectin-like protein BA14k" evidence="8">
    <location>
        <begin position="25"/>
        <end position="191"/>
    </location>
</feature>
<evidence type="ECO:0000256" key="1">
    <source>
        <dbReference type="ARBA" id="ARBA00004167"/>
    </source>
</evidence>
<evidence type="ECO:0000256" key="8">
    <source>
        <dbReference type="SAM" id="SignalP"/>
    </source>
</evidence>
<comment type="similarity">
    <text evidence="2">Belongs to the BA14k family.</text>
</comment>
<reference evidence="10" key="1">
    <citation type="journal article" date="2019" name="Int. J. Syst. Evol. Microbiol.">
        <title>The Global Catalogue of Microorganisms (GCM) 10K type strain sequencing project: providing services to taxonomists for standard genome sequencing and annotation.</title>
        <authorList>
            <consortium name="The Broad Institute Genomics Platform"/>
            <consortium name="The Broad Institute Genome Sequencing Center for Infectious Disease"/>
            <person name="Wu L."/>
            <person name="Ma J."/>
        </authorList>
    </citation>
    <scope>NUCLEOTIDE SEQUENCE [LARGE SCALE GENOMIC DNA]</scope>
    <source>
        <strain evidence="10">KACC 12633</strain>
    </source>
</reference>
<feature type="signal peptide" evidence="8">
    <location>
        <begin position="1"/>
        <end position="24"/>
    </location>
</feature>
<evidence type="ECO:0000256" key="4">
    <source>
        <dbReference type="ARBA" id="ARBA00022475"/>
    </source>
</evidence>
<keyword evidence="5" id="KW-0430">Lectin</keyword>
<accession>A0ABW0PYQ8</accession>
<keyword evidence="4" id="KW-0472">Membrane</keyword>
<proteinExistence type="inferred from homology"/>
<dbReference type="Pfam" id="PF07886">
    <property type="entry name" value="BA14K"/>
    <property type="match status" value="1"/>
</dbReference>
<keyword evidence="8" id="KW-0732">Signal</keyword>